<dbReference type="EMBL" id="FQZB01000016">
    <property type="protein sequence ID" value="SHK36665.1"/>
    <property type="molecule type" value="Genomic_DNA"/>
</dbReference>
<protein>
    <submittedName>
        <fullName evidence="1">Uncharacterized protein</fullName>
    </submittedName>
</protein>
<accession>A0A1M6RW00</accession>
<name>A0A1M6RW00_9CLOT</name>
<reference evidence="1 2" key="1">
    <citation type="submission" date="2016-11" db="EMBL/GenBank/DDBJ databases">
        <authorList>
            <person name="Jaros S."/>
            <person name="Januszkiewicz K."/>
            <person name="Wedrychowicz H."/>
        </authorList>
    </citation>
    <scope>NUCLEOTIDE SEQUENCE [LARGE SCALE GENOMIC DNA]</scope>
    <source>
        <strain evidence="1 2">DSM 21758</strain>
    </source>
</reference>
<organism evidence="1 2">
    <name type="scientific">Clostridium cavendishii DSM 21758</name>
    <dbReference type="NCBI Taxonomy" id="1121302"/>
    <lineage>
        <taxon>Bacteria</taxon>
        <taxon>Bacillati</taxon>
        <taxon>Bacillota</taxon>
        <taxon>Clostridia</taxon>
        <taxon>Eubacteriales</taxon>
        <taxon>Clostridiaceae</taxon>
        <taxon>Clostridium</taxon>
    </lineage>
</organism>
<keyword evidence="2" id="KW-1185">Reference proteome</keyword>
<dbReference type="Proteomes" id="UP000184310">
    <property type="component" value="Unassembled WGS sequence"/>
</dbReference>
<proteinExistence type="predicted"/>
<dbReference type="RefSeq" id="WP_072991447.1">
    <property type="nucleotide sequence ID" value="NZ_FQZB01000016.1"/>
</dbReference>
<evidence type="ECO:0000313" key="2">
    <source>
        <dbReference type="Proteomes" id="UP000184310"/>
    </source>
</evidence>
<evidence type="ECO:0000313" key="1">
    <source>
        <dbReference type="EMBL" id="SHK36665.1"/>
    </source>
</evidence>
<dbReference type="AlphaFoldDB" id="A0A1M6RW00"/>
<sequence length="243" mass="28833">MKLKILYGYNSFISSKVRFNNTNILFENMIKDKYVLKQLFYKSNNEIIELNCINEKDFLQYTRANLINNERFLIVLHEINDENINILNDIYKLKKNLIIVVGEVKIDISKYNFKSVNLFPQIALKNIESIDIESVLFMITLFNEKEINDDIKVKRTMLIGRKRGTNAIGEIVLEVLRNFKEFQYSSNINMYLYSNKSFNVNEITYIEDPLKEYMMKDCKLNIKQIENSRLNDEIIFSILGEQK</sequence>
<dbReference type="OrthoDB" id="1937861at2"/>
<gene>
    <name evidence="1" type="ORF">SAMN02745163_03685</name>
</gene>